<dbReference type="Pfam" id="PF02949">
    <property type="entry name" value="7tm_6"/>
    <property type="match status" value="1"/>
</dbReference>
<evidence type="ECO:0000256" key="7">
    <source>
        <dbReference type="ARBA" id="ARBA00023136"/>
    </source>
</evidence>
<keyword evidence="7 10" id="KW-0472">Membrane</keyword>
<reference evidence="11" key="1">
    <citation type="submission" date="2016-01" db="EMBL/GenBank/DDBJ databases">
        <title>Candidate chemosensory genes identified in Adelphocoris lineolatus (Goeze) (Hemiptera: Miridae) by antennal transcriptome analysis.</title>
        <authorList>
            <person name="Xiao Y."/>
        </authorList>
    </citation>
    <scope>NUCLEOTIDE SEQUENCE</scope>
</reference>
<proteinExistence type="evidence at transcript level"/>
<comment type="subcellular location">
    <subcellularLocation>
        <location evidence="1 10">Cell membrane</location>
        <topology evidence="1 10">Multi-pass membrane protein</topology>
    </subcellularLocation>
</comment>
<feature type="transmembrane region" description="Helical" evidence="10">
    <location>
        <begin position="298"/>
        <end position="314"/>
    </location>
</feature>
<keyword evidence="4 10" id="KW-0812">Transmembrane</keyword>
<protein>
    <recommendedName>
        <fullName evidence="10">Odorant receptor</fullName>
    </recommendedName>
</protein>
<dbReference type="GO" id="GO:0004984">
    <property type="term" value="F:olfactory receptor activity"/>
    <property type="evidence" value="ECO:0007669"/>
    <property type="project" value="InterPro"/>
</dbReference>
<evidence type="ECO:0000256" key="3">
    <source>
        <dbReference type="ARBA" id="ARBA00022606"/>
    </source>
</evidence>
<evidence type="ECO:0000256" key="1">
    <source>
        <dbReference type="ARBA" id="ARBA00004651"/>
    </source>
</evidence>
<dbReference type="AlphaFoldDB" id="A0A2I4PH85"/>
<dbReference type="GO" id="GO:0005549">
    <property type="term" value="F:odorant binding"/>
    <property type="evidence" value="ECO:0007669"/>
    <property type="project" value="InterPro"/>
</dbReference>
<dbReference type="PANTHER" id="PTHR21137">
    <property type="entry name" value="ODORANT RECEPTOR"/>
    <property type="match status" value="1"/>
</dbReference>
<comment type="similarity">
    <text evidence="10">Belongs to the insect chemoreceptor superfamily. Heteromeric odorant receptor channel (TC 1.A.69) family.</text>
</comment>
<dbReference type="EMBL" id="KU523683">
    <property type="protein sequence ID" value="APZ81505.1"/>
    <property type="molecule type" value="mRNA"/>
</dbReference>
<accession>A0A2I4PH85</accession>
<name>A0A2I4PH85_ADELI</name>
<evidence type="ECO:0000256" key="4">
    <source>
        <dbReference type="ARBA" id="ARBA00022692"/>
    </source>
</evidence>
<comment type="caution">
    <text evidence="10">Lacks conserved residue(s) required for the propagation of feature annotation.</text>
</comment>
<evidence type="ECO:0000313" key="11">
    <source>
        <dbReference type="EMBL" id="APZ81505.1"/>
    </source>
</evidence>
<feature type="transmembrane region" description="Helical" evidence="10">
    <location>
        <begin position="128"/>
        <end position="152"/>
    </location>
</feature>
<feature type="transmembrane region" description="Helical" evidence="10">
    <location>
        <begin position="172"/>
        <end position="201"/>
    </location>
</feature>
<keyword evidence="3 10" id="KW-0716">Sensory transduction</keyword>
<evidence type="ECO:0000256" key="5">
    <source>
        <dbReference type="ARBA" id="ARBA00022725"/>
    </source>
</evidence>
<keyword evidence="9 10" id="KW-0807">Transducer</keyword>
<evidence type="ECO:0000256" key="8">
    <source>
        <dbReference type="ARBA" id="ARBA00023170"/>
    </source>
</evidence>
<keyword evidence="2" id="KW-1003">Cell membrane</keyword>
<evidence type="ECO:0000256" key="2">
    <source>
        <dbReference type="ARBA" id="ARBA00022475"/>
    </source>
</evidence>
<keyword evidence="8 10" id="KW-0675">Receptor</keyword>
<feature type="transmembrane region" description="Helical" evidence="10">
    <location>
        <begin position="37"/>
        <end position="56"/>
    </location>
</feature>
<dbReference type="InterPro" id="IPR004117">
    <property type="entry name" value="7tm6_olfct_rcpt"/>
</dbReference>
<dbReference type="PANTHER" id="PTHR21137:SF35">
    <property type="entry name" value="ODORANT RECEPTOR 19A-RELATED"/>
    <property type="match status" value="1"/>
</dbReference>
<evidence type="ECO:0000256" key="9">
    <source>
        <dbReference type="ARBA" id="ARBA00023224"/>
    </source>
</evidence>
<keyword evidence="5 10" id="KW-0552">Olfaction</keyword>
<keyword evidence="6 10" id="KW-1133">Transmembrane helix</keyword>
<sequence>MSKQSGPLDNIVDYRKHLSYTMTFTESSQGKLSKPKVIGTAIMMFIIPLGCFVSVVKSEELKESLENFKGVMAEVMMISVLLNETIFGPEREERLFEYLSKCHMTTRYGLAEEHTIIRNAGDSARKETFVYALLFIVNCPLMLLTKPVMAAIAGQSWKQLPLPWTLPEGDDVVLNAVLLLQIVGLLISHVVAIVMMSVLAITTQLNAQFDVVILGLRRIEDLAAQKATEYGLSHSDSMLSCIKESVAHHQELIRELLLVKPHLETEFFCQIMTISIIMACEVYPLIKKDLELSDAVRGIWFLIVQVLCTALICNKMEVMSNKNVEVCDALYNTCWYDCDIRYRRVVLNAITFSQNPIPIRGKGFLGMKACRETFYSAMVSTYNMLNMLRNAQ</sequence>
<feature type="transmembrane region" description="Helical" evidence="10">
    <location>
        <begin position="267"/>
        <end position="286"/>
    </location>
</feature>
<dbReference type="GO" id="GO:0007165">
    <property type="term" value="P:signal transduction"/>
    <property type="evidence" value="ECO:0007669"/>
    <property type="project" value="UniProtKB-KW"/>
</dbReference>
<organism evidence="11">
    <name type="scientific">Adelphocoris lineolatus</name>
    <name type="common">Alfalfa plant bug</name>
    <dbReference type="NCBI Taxonomy" id="236346"/>
    <lineage>
        <taxon>Eukaryota</taxon>
        <taxon>Metazoa</taxon>
        <taxon>Ecdysozoa</taxon>
        <taxon>Arthropoda</taxon>
        <taxon>Hexapoda</taxon>
        <taxon>Insecta</taxon>
        <taxon>Pterygota</taxon>
        <taxon>Neoptera</taxon>
        <taxon>Paraneoptera</taxon>
        <taxon>Hemiptera</taxon>
        <taxon>Heteroptera</taxon>
        <taxon>Panheteroptera</taxon>
        <taxon>Cimicomorpha</taxon>
        <taxon>Miridae</taxon>
        <taxon>Mirini</taxon>
        <taxon>Adelphocoris</taxon>
    </lineage>
</organism>
<dbReference type="GO" id="GO:0005886">
    <property type="term" value="C:plasma membrane"/>
    <property type="evidence" value="ECO:0007669"/>
    <property type="project" value="UniProtKB-SubCell"/>
</dbReference>
<evidence type="ECO:0000256" key="10">
    <source>
        <dbReference type="RuleBase" id="RU351113"/>
    </source>
</evidence>
<evidence type="ECO:0000256" key="6">
    <source>
        <dbReference type="ARBA" id="ARBA00022989"/>
    </source>
</evidence>